<evidence type="ECO:0000259" key="2">
    <source>
        <dbReference type="Pfam" id="PF00903"/>
    </source>
</evidence>
<accession>A0A7Y9KRC2</accession>
<dbReference type="AlphaFoldDB" id="A0A7Y9KRC2"/>
<dbReference type="Gene3D" id="3.10.180.10">
    <property type="entry name" value="2,3-Dihydroxybiphenyl 1,2-Dioxygenase, domain 1"/>
    <property type="match status" value="1"/>
</dbReference>
<dbReference type="RefSeq" id="WP_179619112.1">
    <property type="nucleotide sequence ID" value="NZ_JACCBW010000002.1"/>
</dbReference>
<dbReference type="EMBL" id="JACCBW010000002">
    <property type="protein sequence ID" value="NYE36430.1"/>
    <property type="molecule type" value="Genomic_DNA"/>
</dbReference>
<reference evidence="3 4" key="1">
    <citation type="submission" date="2020-07" db="EMBL/GenBank/DDBJ databases">
        <authorList>
            <person name="Partida-Martinez L."/>
            <person name="Huntemann M."/>
            <person name="Clum A."/>
            <person name="Wang J."/>
            <person name="Palaniappan K."/>
            <person name="Ritter S."/>
            <person name="Chen I.-M."/>
            <person name="Stamatis D."/>
            <person name="Reddy T."/>
            <person name="O'Malley R."/>
            <person name="Daum C."/>
            <person name="Shapiro N."/>
            <person name="Ivanova N."/>
            <person name="Kyrpides N."/>
            <person name="Woyke T."/>
        </authorList>
    </citation>
    <scope>NUCLEOTIDE SEQUENCE [LARGE SCALE GENOMIC DNA]</scope>
    <source>
        <strain evidence="3 4">AT2.17</strain>
    </source>
</reference>
<comment type="caution">
    <text evidence="3">The sequence shown here is derived from an EMBL/GenBank/DDBJ whole genome shotgun (WGS) entry which is preliminary data.</text>
</comment>
<dbReference type="InterPro" id="IPR028973">
    <property type="entry name" value="PhnB-like"/>
</dbReference>
<dbReference type="CDD" id="cd06588">
    <property type="entry name" value="PhnB_like"/>
    <property type="match status" value="1"/>
</dbReference>
<reference evidence="3 4" key="2">
    <citation type="submission" date="2020-08" db="EMBL/GenBank/DDBJ databases">
        <title>The Agave Microbiome: Exploring the role of microbial communities in plant adaptations to desert environments.</title>
        <authorList>
            <person name="Partida-Martinez L.P."/>
        </authorList>
    </citation>
    <scope>NUCLEOTIDE SEQUENCE [LARGE SCALE GENOMIC DNA]</scope>
    <source>
        <strain evidence="3 4">AT2.17</strain>
    </source>
</reference>
<feature type="region of interest" description="Disordered" evidence="1">
    <location>
        <begin position="1"/>
        <end position="24"/>
    </location>
</feature>
<dbReference type="Pfam" id="PF00903">
    <property type="entry name" value="Glyoxalase"/>
    <property type="match status" value="1"/>
</dbReference>
<evidence type="ECO:0000256" key="1">
    <source>
        <dbReference type="SAM" id="MobiDB-lite"/>
    </source>
</evidence>
<evidence type="ECO:0000313" key="3">
    <source>
        <dbReference type="EMBL" id="NYE36430.1"/>
    </source>
</evidence>
<dbReference type="InterPro" id="IPR029068">
    <property type="entry name" value="Glyas_Bleomycin-R_OHBP_Dase"/>
</dbReference>
<feature type="compositionally biased region" description="Pro residues" evidence="1">
    <location>
        <begin position="12"/>
        <end position="23"/>
    </location>
</feature>
<name>A0A7Y9KRC2_9ACTN</name>
<dbReference type="Proteomes" id="UP000549911">
    <property type="component" value="Unassembled WGS sequence"/>
</dbReference>
<dbReference type="SUPFAM" id="SSF54593">
    <property type="entry name" value="Glyoxalase/Bleomycin resistance protein/Dihydroxybiphenyl dioxygenase"/>
    <property type="match status" value="1"/>
</dbReference>
<proteinExistence type="predicted"/>
<dbReference type="PANTHER" id="PTHR33990:SF1">
    <property type="entry name" value="PROTEIN YJDN"/>
    <property type="match status" value="1"/>
</dbReference>
<organism evidence="3 4">
    <name type="scientific">Nocardioides cavernae</name>
    <dbReference type="NCBI Taxonomy" id="1921566"/>
    <lineage>
        <taxon>Bacteria</taxon>
        <taxon>Bacillati</taxon>
        <taxon>Actinomycetota</taxon>
        <taxon>Actinomycetes</taxon>
        <taxon>Propionibacteriales</taxon>
        <taxon>Nocardioidaceae</taxon>
        <taxon>Nocardioides</taxon>
    </lineage>
</organism>
<sequence length="178" mass="18224">MILTGRSAPATPHQPGPLLPRPRPGSLRWEHLYATGEAASSVVANPHLGFADGRAREAMERYASVLGGDLSVTSYTDLGSDGPLGDLVGHALLVTPGGIVLTGADVQPGTQVQVGDSVAVSLSGSAEDAEQLRGWFDALAEGGQVRQPLAAAAWGHEVGMLVDRFGIAWVVTIAGPGA</sequence>
<protein>
    <submittedName>
        <fullName evidence="3">PhnB protein</fullName>
    </submittedName>
</protein>
<evidence type="ECO:0000313" key="4">
    <source>
        <dbReference type="Proteomes" id="UP000549911"/>
    </source>
</evidence>
<gene>
    <name evidence="3" type="ORF">F4692_001563</name>
</gene>
<dbReference type="InterPro" id="IPR004360">
    <property type="entry name" value="Glyas_Fos-R_dOase_dom"/>
</dbReference>
<dbReference type="PANTHER" id="PTHR33990">
    <property type="entry name" value="PROTEIN YJDN-RELATED"/>
    <property type="match status" value="1"/>
</dbReference>
<feature type="domain" description="Glyoxalase/fosfomycin resistance/dioxygenase" evidence="2">
    <location>
        <begin position="47"/>
        <end position="170"/>
    </location>
</feature>
<keyword evidence="4" id="KW-1185">Reference proteome</keyword>